<keyword evidence="4" id="KW-1003">Cell membrane</keyword>
<evidence type="ECO:0000256" key="1">
    <source>
        <dbReference type="ARBA" id="ARBA00004651"/>
    </source>
</evidence>
<keyword evidence="3 9" id="KW-0813">Transport</keyword>
<feature type="transmembrane region" description="Helical" evidence="9">
    <location>
        <begin position="71"/>
        <end position="92"/>
    </location>
</feature>
<dbReference type="Proteomes" id="UP000224871">
    <property type="component" value="Unassembled WGS sequence"/>
</dbReference>
<reference evidence="12" key="2">
    <citation type="submission" date="2016-12" db="EMBL/GenBank/DDBJ databases">
        <authorList>
            <person name="Gaudriault S."/>
        </authorList>
    </citation>
    <scope>NUCLEOTIDE SEQUENCE [LARGE SCALE GENOMIC DNA]</scope>
    <source>
        <strain evidence="12">HGB1681 (deposited as PTA-6826 in the American Type Culture Collection)</strain>
    </source>
</reference>
<evidence type="ECO:0000256" key="9">
    <source>
        <dbReference type="RuleBase" id="RU362122"/>
    </source>
</evidence>
<reference evidence="11" key="1">
    <citation type="submission" date="2016-12" db="EMBL/GenBank/DDBJ databases">
        <authorList>
            <person name="Song W.-J."/>
            <person name="Kurnit D.M."/>
        </authorList>
    </citation>
    <scope>NUCLEOTIDE SEQUENCE [LARGE SCALE GENOMIC DNA]</scope>
    <source>
        <strain evidence="11">HGB1681</strain>
    </source>
</reference>
<feature type="transmembrane region" description="Helical" evidence="9">
    <location>
        <begin position="332"/>
        <end position="353"/>
    </location>
</feature>
<evidence type="ECO:0000256" key="5">
    <source>
        <dbReference type="ARBA" id="ARBA00022692"/>
    </source>
</evidence>
<evidence type="ECO:0000313" key="13">
    <source>
        <dbReference type="Proteomes" id="UP000224871"/>
    </source>
</evidence>
<feature type="transmembrane region" description="Helical" evidence="9">
    <location>
        <begin position="225"/>
        <end position="244"/>
    </location>
</feature>
<keyword evidence="8 9" id="KW-0472">Membrane</keyword>
<keyword evidence="13" id="KW-1185">Reference proteome</keyword>
<feature type="transmembrane region" description="Helical" evidence="9">
    <location>
        <begin position="7"/>
        <end position="25"/>
    </location>
</feature>
<feature type="transmembrane region" description="Helical" evidence="9">
    <location>
        <begin position="37"/>
        <end position="59"/>
    </location>
</feature>
<dbReference type="InterPro" id="IPR004685">
    <property type="entry name" value="Brnchd-chn_aa_trnsp_Livcs"/>
</dbReference>
<dbReference type="GO" id="GO:0005886">
    <property type="term" value="C:plasma membrane"/>
    <property type="evidence" value="ECO:0007669"/>
    <property type="project" value="UniProtKB-SubCell"/>
</dbReference>
<comment type="similarity">
    <text evidence="2 9">Belongs to the branched chain amino acid transporter family.</text>
</comment>
<evidence type="ECO:0000256" key="6">
    <source>
        <dbReference type="ARBA" id="ARBA00022970"/>
    </source>
</evidence>
<dbReference type="PANTHER" id="PTHR30588:SF0">
    <property type="entry name" value="BRANCHED-CHAIN AMINO ACID PERMEASE BRNQ"/>
    <property type="match status" value="1"/>
</dbReference>
<dbReference type="EMBL" id="NIBU01000006">
    <property type="protein sequence ID" value="PHM37710.1"/>
    <property type="molecule type" value="Genomic_DNA"/>
</dbReference>
<evidence type="ECO:0000313" key="10">
    <source>
        <dbReference type="EMBL" id="PHM37710.1"/>
    </source>
</evidence>
<dbReference type="NCBIfam" id="TIGR00796">
    <property type="entry name" value="livcs"/>
    <property type="match status" value="1"/>
</dbReference>
<dbReference type="PANTHER" id="PTHR30588">
    <property type="entry name" value="BRANCHED-CHAIN AMINO ACID TRANSPORT SYSTEM 2 CARRIER PROTEIN"/>
    <property type="match status" value="1"/>
</dbReference>
<evidence type="ECO:0000313" key="11">
    <source>
        <dbReference type="EMBL" id="SIP74455.1"/>
    </source>
</evidence>
<name>A0A1N6N069_9GAMM</name>
<feature type="transmembrane region" description="Helical" evidence="9">
    <location>
        <begin position="307"/>
        <end position="326"/>
    </location>
</feature>
<evidence type="ECO:0000256" key="4">
    <source>
        <dbReference type="ARBA" id="ARBA00022475"/>
    </source>
</evidence>
<proteinExistence type="inferred from homology"/>
<evidence type="ECO:0000256" key="3">
    <source>
        <dbReference type="ARBA" id="ARBA00022448"/>
    </source>
</evidence>
<dbReference type="GO" id="GO:0015190">
    <property type="term" value="F:L-leucine transmembrane transporter activity"/>
    <property type="evidence" value="ECO:0007669"/>
    <property type="project" value="TreeGrafter"/>
</dbReference>
<dbReference type="AlphaFoldDB" id="A0A1N6N069"/>
<dbReference type="EMBL" id="FTLG01000209">
    <property type="protein sequence ID" value="SIP74455.1"/>
    <property type="molecule type" value="Genomic_DNA"/>
</dbReference>
<evidence type="ECO:0000256" key="7">
    <source>
        <dbReference type="ARBA" id="ARBA00022989"/>
    </source>
</evidence>
<organism evidence="11 12">
    <name type="scientific">Xenorhabdus innexi</name>
    <dbReference type="NCBI Taxonomy" id="290109"/>
    <lineage>
        <taxon>Bacteria</taxon>
        <taxon>Pseudomonadati</taxon>
        <taxon>Pseudomonadota</taxon>
        <taxon>Gammaproteobacteria</taxon>
        <taxon>Enterobacterales</taxon>
        <taxon>Morganellaceae</taxon>
        <taxon>Xenorhabdus</taxon>
    </lineage>
</organism>
<feature type="transmembrane region" description="Helical" evidence="9">
    <location>
        <begin position="274"/>
        <end position="295"/>
    </location>
</feature>
<evidence type="ECO:0000256" key="8">
    <source>
        <dbReference type="ARBA" id="ARBA00023136"/>
    </source>
</evidence>
<dbReference type="GO" id="GO:0015818">
    <property type="term" value="P:isoleucine transport"/>
    <property type="evidence" value="ECO:0007669"/>
    <property type="project" value="TreeGrafter"/>
</dbReference>
<accession>A0A1N6N069</accession>
<dbReference type="Pfam" id="PF05525">
    <property type="entry name" value="Branch_AA_trans"/>
    <property type="match status" value="1"/>
</dbReference>
<dbReference type="RefSeq" id="WP_086953801.1">
    <property type="nucleotide sequence ID" value="NZ_CAWNQC010000259.1"/>
</dbReference>
<reference evidence="10 13" key="3">
    <citation type="journal article" date="2017" name="Nat. Microbiol.">
        <title>Natural product diversity associated with the nematode symbionts Photorhabdus and Xenorhabdus.</title>
        <authorList>
            <person name="Tobias N.J."/>
            <person name="Wolff H."/>
            <person name="Djahanschiri B."/>
            <person name="Grundmann F."/>
            <person name="Kronenwerth M."/>
            <person name="Shi Y.M."/>
            <person name="Simonyi S."/>
            <person name="Grun P."/>
            <person name="Shapiro-Ilan D."/>
            <person name="Pidot S.J."/>
            <person name="Stinear T.P."/>
            <person name="Ebersberger I."/>
            <person name="Bode H.B."/>
        </authorList>
    </citation>
    <scope>NUCLEOTIDE SEQUENCE [LARGE SCALE GENOMIC DNA]</scope>
    <source>
        <strain evidence="10 13">DSM 16336</strain>
    </source>
</reference>
<feature type="transmembrane region" description="Helical" evidence="9">
    <location>
        <begin position="181"/>
        <end position="204"/>
    </location>
</feature>
<dbReference type="GO" id="GO:0015188">
    <property type="term" value="F:L-isoleucine transmembrane transporter activity"/>
    <property type="evidence" value="ECO:0007669"/>
    <property type="project" value="TreeGrafter"/>
</dbReference>
<gene>
    <name evidence="11" type="primary">braB</name>
    <name evidence="10" type="ORF">Xinn_00808</name>
    <name evidence="11" type="ORF">XIS1_650014</name>
</gene>
<feature type="transmembrane region" description="Helical" evidence="9">
    <location>
        <begin position="404"/>
        <end position="423"/>
    </location>
</feature>
<sequence length="433" mass="48155">MKKVETLGIGLMAYSLFLGAGNIIYPPMLGIESGSNFFSSMLGFLITSVGLPAIVLLVMSKFKSENVLTSFISPSLSVLFWVSLYLSIGPAFGMPRAVNIAYEIGIQSLFPSVNLTVFSIVFLLIVMLFSFRLENLINIIGKVITPLIILMIFSFTFYAVINPAEVQAEPSNKFRNNPFISGLLEGYMTMDVLAAVGFGIVILNKIRSHYRIDEPVYRKAVISSLLVYMALMSLTYLSLAYIGLSSYSILSHVSNGIDLLTQYSDFSLGNYGKVIFSLIVLLACFTTLVGLASACGQFAFKTWGINYKLVSFSVIVMTFIPANFGLDKIIQFSLPVILVLCPIAMILLIGCMFSEKKKTFGTTNLVLFGGACALLDTANILGYINDQYFLKVIRHYNPLFDYHLSWLIPVFIYISIKLTYRIFIWKKNTDNLN</sequence>
<keyword evidence="5 9" id="KW-0812">Transmembrane</keyword>
<comment type="function">
    <text evidence="9">Component of the transport system for branched-chain amino acids.</text>
</comment>
<dbReference type="OrthoDB" id="9783920at2"/>
<dbReference type="GO" id="GO:0015820">
    <property type="term" value="P:L-leucine transport"/>
    <property type="evidence" value="ECO:0007669"/>
    <property type="project" value="TreeGrafter"/>
</dbReference>
<dbReference type="Proteomes" id="UP000196435">
    <property type="component" value="Unassembled WGS sequence"/>
</dbReference>
<keyword evidence="7 9" id="KW-1133">Transmembrane helix</keyword>
<protein>
    <recommendedName>
        <fullName evidence="9">Branched-chain amino acid transport system carrier protein</fullName>
    </recommendedName>
</protein>
<keyword evidence="6 9" id="KW-0029">Amino-acid transport</keyword>
<evidence type="ECO:0000313" key="12">
    <source>
        <dbReference type="Proteomes" id="UP000196435"/>
    </source>
</evidence>
<dbReference type="GO" id="GO:0005304">
    <property type="term" value="F:L-valine transmembrane transporter activity"/>
    <property type="evidence" value="ECO:0007669"/>
    <property type="project" value="TreeGrafter"/>
</dbReference>
<feature type="transmembrane region" description="Helical" evidence="9">
    <location>
        <begin position="112"/>
        <end position="131"/>
    </location>
</feature>
<feature type="transmembrane region" description="Helical" evidence="9">
    <location>
        <begin position="365"/>
        <end position="384"/>
    </location>
</feature>
<evidence type="ECO:0000256" key="2">
    <source>
        <dbReference type="ARBA" id="ARBA00008540"/>
    </source>
</evidence>
<feature type="transmembrane region" description="Helical" evidence="9">
    <location>
        <begin position="143"/>
        <end position="161"/>
    </location>
</feature>
<comment type="subcellular location">
    <subcellularLocation>
        <location evidence="9">Cell inner membrane</location>
        <topology evidence="9">Multi-pass membrane protein</topology>
    </subcellularLocation>
    <subcellularLocation>
        <location evidence="1">Cell membrane</location>
        <topology evidence="1">Multi-pass membrane protein</topology>
    </subcellularLocation>
</comment>